<feature type="region of interest" description="Disordered" evidence="1">
    <location>
        <begin position="1236"/>
        <end position="1262"/>
    </location>
</feature>
<gene>
    <name evidence="3" type="primary">PowCR01_100006200</name>
    <name evidence="3" type="ORF">POWCR01_100006200</name>
</gene>
<feature type="compositionally biased region" description="Basic and acidic residues" evidence="1">
    <location>
        <begin position="184"/>
        <end position="207"/>
    </location>
</feature>
<feature type="region of interest" description="Disordered" evidence="1">
    <location>
        <begin position="1647"/>
        <end position="1681"/>
    </location>
</feature>
<dbReference type="InterPro" id="IPR015425">
    <property type="entry name" value="FH2_Formin"/>
</dbReference>
<feature type="compositionally biased region" description="Basic and acidic residues" evidence="1">
    <location>
        <begin position="2159"/>
        <end position="2172"/>
    </location>
</feature>
<feature type="compositionally biased region" description="Basic and acidic residues" evidence="1">
    <location>
        <begin position="1779"/>
        <end position="1813"/>
    </location>
</feature>
<dbReference type="OrthoDB" id="1668162at2759"/>
<organism evidence="3 4">
    <name type="scientific">Plasmodium ovale</name>
    <name type="common">malaria parasite P. ovale</name>
    <dbReference type="NCBI Taxonomy" id="36330"/>
    <lineage>
        <taxon>Eukaryota</taxon>
        <taxon>Sar</taxon>
        <taxon>Alveolata</taxon>
        <taxon>Apicomplexa</taxon>
        <taxon>Aconoidasida</taxon>
        <taxon>Haemosporida</taxon>
        <taxon>Plasmodiidae</taxon>
        <taxon>Plasmodium</taxon>
        <taxon>Plasmodium (Plasmodium)</taxon>
    </lineage>
</organism>
<feature type="region of interest" description="Disordered" evidence="1">
    <location>
        <begin position="1779"/>
        <end position="1828"/>
    </location>
</feature>
<dbReference type="SMART" id="SM00498">
    <property type="entry name" value="FH2"/>
    <property type="match status" value="1"/>
</dbReference>
<dbReference type="InterPro" id="IPR051144">
    <property type="entry name" value="Formin_homology_domain"/>
</dbReference>
<feature type="compositionally biased region" description="Basic and acidic residues" evidence="1">
    <location>
        <begin position="216"/>
        <end position="225"/>
    </location>
</feature>
<feature type="compositionally biased region" description="Gly residues" evidence="1">
    <location>
        <begin position="1912"/>
        <end position="1941"/>
    </location>
</feature>
<protein>
    <submittedName>
        <fullName evidence="3">Formin 1, putative</fullName>
    </submittedName>
</protein>
<dbReference type="InterPro" id="IPR042201">
    <property type="entry name" value="FH2_Formin_sf"/>
</dbReference>
<feature type="region of interest" description="Disordered" evidence="1">
    <location>
        <begin position="184"/>
        <end position="225"/>
    </location>
</feature>
<feature type="region of interest" description="Disordered" evidence="1">
    <location>
        <begin position="1285"/>
        <end position="1305"/>
    </location>
</feature>
<dbReference type="PANTHER" id="PTHR45733:SF8">
    <property type="entry name" value="FORMIN-J"/>
    <property type="match status" value="1"/>
</dbReference>
<feature type="compositionally biased region" description="Basic and acidic residues" evidence="1">
    <location>
        <begin position="1891"/>
        <end position="1900"/>
    </location>
</feature>
<dbReference type="SUPFAM" id="SSF48452">
    <property type="entry name" value="TPR-like"/>
    <property type="match status" value="1"/>
</dbReference>
<feature type="compositionally biased region" description="Low complexity" evidence="1">
    <location>
        <begin position="1572"/>
        <end position="1583"/>
    </location>
</feature>
<evidence type="ECO:0000313" key="3">
    <source>
        <dbReference type="EMBL" id="SBT77365.1"/>
    </source>
</evidence>
<dbReference type="SUPFAM" id="SSF101447">
    <property type="entry name" value="Formin homology 2 domain (FH2 domain)"/>
    <property type="match status" value="1"/>
</dbReference>
<evidence type="ECO:0000256" key="1">
    <source>
        <dbReference type="SAM" id="MobiDB-lite"/>
    </source>
</evidence>
<dbReference type="Proteomes" id="UP000243200">
    <property type="component" value="Chromosome 10"/>
</dbReference>
<feature type="compositionally biased region" description="Basic and acidic residues" evidence="1">
    <location>
        <begin position="1647"/>
        <end position="1669"/>
    </location>
</feature>
<feature type="compositionally biased region" description="Basic and acidic residues" evidence="1">
    <location>
        <begin position="1132"/>
        <end position="1155"/>
    </location>
</feature>
<feature type="region of interest" description="Disordered" evidence="1">
    <location>
        <begin position="832"/>
        <end position="1002"/>
    </location>
</feature>
<feature type="region of interest" description="Disordered" evidence="1">
    <location>
        <begin position="1857"/>
        <end position="1948"/>
    </location>
</feature>
<name>A0A1C3KT85_PLAOA</name>
<dbReference type="EMBL" id="LT594514">
    <property type="protein sequence ID" value="SBT77365.1"/>
    <property type="molecule type" value="Genomic_DNA"/>
</dbReference>
<dbReference type="PROSITE" id="PS51444">
    <property type="entry name" value="FH2"/>
    <property type="match status" value="1"/>
</dbReference>
<accession>A0A1C3KT85</accession>
<feature type="region of interest" description="Disordered" evidence="1">
    <location>
        <begin position="771"/>
        <end position="799"/>
    </location>
</feature>
<dbReference type="Gene3D" id="1.25.40.10">
    <property type="entry name" value="Tetratricopeptide repeat domain"/>
    <property type="match status" value="1"/>
</dbReference>
<feature type="region of interest" description="Disordered" evidence="1">
    <location>
        <begin position="1605"/>
        <end position="1626"/>
    </location>
</feature>
<dbReference type="InterPro" id="IPR011990">
    <property type="entry name" value="TPR-like_helical_dom_sf"/>
</dbReference>
<evidence type="ECO:0000259" key="2">
    <source>
        <dbReference type="PROSITE" id="PS51444"/>
    </source>
</evidence>
<feature type="domain" description="FH2" evidence="2">
    <location>
        <begin position="2200"/>
        <end position="2600"/>
    </location>
</feature>
<feature type="region of interest" description="Disordered" evidence="1">
    <location>
        <begin position="2159"/>
        <end position="2192"/>
    </location>
</feature>
<sequence>MKNGMEKKKITLATINDIENDKNVDTLSMITKIDLKLNNSKNEKNGKIKSINFEDSVRMNDEQIKVKEAIFILQNMEIFNYSISYTEIQNIRNDLRLFAINNYYHKKYSDCLIQVIHSYMIAKKYYSKYFGFYINGDMSTELILICKCFALVEKYTEGLNYLKELKFLIDNTLLYTHKKGTFNEKGDKKDNQASRDSRDSHDSHANRDSQANQTNKDGETNESKNIDSNYQEPVILCGMEVLSNILYIFSDLLSLYKLNGEAESYFLKYLYIIEKCFTDDSLNYSDALNDVCSYYIKIREYTKALPICEKILEIRKKYFGDYNAENPSEIIADCYCNWGLLLRLSGNSLESLHKYLIAVDMRMRIHKTRQTIEVQNILFSFAIIMHQLNNFKMSLQLYKEVYAFYKNYYGPEDMNTIIVYKLIEDLEADVMKEADKRKKGYQDSNYNTIAEDNINDNCVLHSGDEHTYNLQNYMPNINNKLRKDGKIKQNWDNFDEKIRNISIKSDVDPNLIENLMNERVLINPKNISHINISDRKKKYISIEQNFKYNNLNYSSIDAYKHMQSNKEYEILKGSFFPISSINRIKSLYADTWKNTLIPSTYILPFVDTKLVDTNLIKFSECKDFQNAIIYKRKILPIVNIPLIERGYVQLQNDQPIMICNEDAKILLSEWNVKEPFVDTKGKVVSKYEDLDNEFNMFIPILDENNEVILGFYNTPLLVPNPAIYHCIILGDPYYFHRYNQVNNLYSFDNLNIYKNKKGNTKQLPRRSLIQNLSKISNEDDSSDSNRERKETKGSKSAIDSSITIHSLKSVEKTNVKDIRIIKKDPSLSLEALNKRKANEIPKEEEPPTPSEKSDAQSKKNTVEPHQRGDKDKKNAYTDEVLKDEQKDPPNDAQKEPPKDEQKEPPKDEQKEPPKDEQKDPPKDELKVPPNDAQKVPPNDAQKDPPKEAQKEPLKKQTFKGIFSSGKTQALFDQGKMGDNKKIQTKKVHVLKGNRNSSSTLFSKEKYAVKKANKMSTSFTRPNEKIKLIGYSNSSKIDKVERPGRKIKLKKEPILKSAIVYNIKMDLQNSTSNISHGEQCDVDNLRREMYYEDFASNCTTHSSNTSFKDEQETVASYREYDKGKKGTSSSNKRTKDNRGHKMKEKLGRGKKAKMDGSQHGIASSSEDASGREWKDPDVQRNGDEESDNEDVIDICKILDTRLPYGSFASHDVSLSSLTGEKYDQEKGSFDYITQCTSGARSDQQSITRSSQGRSIPSSRKKKTSAKFTEYYEGDIIGENWVEEREASEKGANRSDPPNGSSYNRFRKNEIHIKEKINNIKNVDKSDIMFKFSFSQEGSKKSKKNIVSYSDMTEREVLEEPLINKGNLDGKTKLTNSLKQSTYISEGNFFFSYDKKEITKNALSSVKENTEEYFLSENEEFYQEVLLKEGVSNGDVVGTNEVETGSVSQVRAGFTQMGCKSAHSSTSGIGMNPSVDSKRWNDFHCSSEKICNLDDSSNHLIGSCRGSTLDQMSEESSCRESCKSEKANDVKKDNFTDSLFLRSNSIEELDSNLITHKYEANYRRRKCKKDKSGKNSSNKSNSLRKGNLDDMHTGSWCNIERSEVNSDDATASHAGEEHSVMESSSSGTRLSWGNKVNIFSRRDSKINLKNEKENVKSKDKNMDEHEGKNSAEYRSPFRSSGAPNDYSVYDEDDDFAPVVDVNINSTFNDVHGEKKKKDKISSLLPSNRKTRIFNFFSFFSKKKEKNVITSKSQFIFNHNVELNKDVEDAYLLNDPFSGVFREDENVPKGERQARGSKKEQGKKDEGEKDEGEKDERKKKKFIPESLHGMDKPKLNLKSKILDLKKKTFIKKGILGKKSFLSKGETSPGVNDIAVVGEKDNPPLSRKQSIGDSGIHKKEEAPVEKQPSGDYANESGGGGGSGGDGSGGDGSRGGEGSGGDGNGGENNLAKKIGSGNVPKKIIVVKKIVPKIIPKIVVNKTSNGKDKNVVKKLNDTGASKCEVKMVKNISDKLSFDVLRKVKFCKIGFEPDDTLGTLPTVHLLNENKIVIATVPWQLDLTSFSLAKCSVEEETIKKIGLMRREFDISVEDRKKLLENETKLLTGEGLKELGFSGSPSTSSYFPSYTPPSVNLITGIDINALKDSYKIEKKSVVEEKKESIIKKEASKKSTPKEKGGKKGAPKFMKGPPKGVKGGPVVGKGKLTKIKQVKDEGKTKRFFWEALFEDDVPGTLFEDKKELINKIEIEKESVEKCFAKIVNKKEQGTELKIKKPKIIQLLPDSKREYNMSIALAKFNNYTFKEIRDAIMDLNPDILNIDNTEVLMQYVPTGEEFEIVKEYIYSNGDLNLVDKPEQYVAALMGVPLLKQRLESHYFALSFKENYENTLNPLEHILESCEAVKNSTKLFTILFTILNVGNTLNYGDPQRGNAFGFKLTTLAKLNDIRSSTKPVKTLLQYICEIIYEKSIDTLDIIEELRCIDKVVKTDKQIIDSLLQKLKLGSTKIKNVLELAKKNPEDPLYDTLKEFYFSVEPKIEELENFYNQTFAVFKEIALYLGYKEKEIGAIQVQDFFKELWKFIQSIEFNRKTINEAAIKEQKKKEKELANQKKGAILAKKQNFTISKKKEEDAPKPKMLKKTFKIF</sequence>
<dbReference type="Pfam" id="PF02181">
    <property type="entry name" value="FH2"/>
    <property type="match status" value="1"/>
</dbReference>
<feature type="compositionally biased region" description="Basic residues" evidence="1">
    <location>
        <begin position="982"/>
        <end position="991"/>
    </location>
</feature>
<evidence type="ECO:0000313" key="4">
    <source>
        <dbReference type="Proteomes" id="UP000243200"/>
    </source>
</evidence>
<feature type="compositionally biased region" description="Basic and acidic residues" evidence="1">
    <location>
        <begin position="783"/>
        <end position="793"/>
    </location>
</feature>
<proteinExistence type="predicted"/>
<dbReference type="VEuPathDB" id="PlasmoDB:POWCR01_100006200"/>
<feature type="compositionally biased region" description="Basic and acidic residues" evidence="1">
    <location>
        <begin position="832"/>
        <end position="926"/>
    </location>
</feature>
<feature type="compositionally biased region" description="Basic and acidic residues" evidence="1">
    <location>
        <begin position="1167"/>
        <end position="1182"/>
    </location>
</feature>
<feature type="compositionally biased region" description="Polar residues" evidence="1">
    <location>
        <begin position="1236"/>
        <end position="1256"/>
    </location>
</feature>
<feature type="region of interest" description="Disordered" evidence="1">
    <location>
        <begin position="1116"/>
        <end position="1187"/>
    </location>
</feature>
<dbReference type="Gene3D" id="1.20.58.2220">
    <property type="entry name" value="Formin, FH2 domain"/>
    <property type="match status" value="1"/>
</dbReference>
<feature type="region of interest" description="Disordered" evidence="1">
    <location>
        <begin position="1562"/>
        <end position="1587"/>
    </location>
</feature>
<reference evidence="3 4" key="1">
    <citation type="submission" date="2016-06" db="EMBL/GenBank/DDBJ databases">
        <authorList>
            <consortium name="Pathogen Informatics"/>
        </authorList>
    </citation>
    <scope>NUCLEOTIDE SEQUENCE [LARGE SCALE GENOMIC DNA]</scope>
    <source>
        <strain evidence="3">PowCR01</strain>
    </source>
</reference>
<feature type="compositionally biased region" description="Basic and acidic residues" evidence="1">
    <location>
        <begin position="940"/>
        <end position="954"/>
    </location>
</feature>
<dbReference type="PANTHER" id="PTHR45733">
    <property type="entry name" value="FORMIN-J"/>
    <property type="match status" value="1"/>
</dbReference>
<dbReference type="VEuPathDB" id="PlasmoDB:PocGH01_10010700"/>